<dbReference type="Proteomes" id="UP001194746">
    <property type="component" value="Unassembled WGS sequence"/>
</dbReference>
<feature type="compositionally biased region" description="Polar residues" evidence="1">
    <location>
        <begin position="162"/>
        <end position="172"/>
    </location>
</feature>
<protein>
    <submittedName>
        <fullName evidence="2">Uncharacterized protein</fullName>
    </submittedName>
</protein>
<dbReference type="EMBL" id="VCAU01000196">
    <property type="protein sequence ID" value="KAF9882980.1"/>
    <property type="molecule type" value="Genomic_DNA"/>
</dbReference>
<evidence type="ECO:0000313" key="2">
    <source>
        <dbReference type="EMBL" id="KAF9882980.1"/>
    </source>
</evidence>
<organism evidence="2 3">
    <name type="scientific">Aspergillus nanangensis</name>
    <dbReference type="NCBI Taxonomy" id="2582783"/>
    <lineage>
        <taxon>Eukaryota</taxon>
        <taxon>Fungi</taxon>
        <taxon>Dikarya</taxon>
        <taxon>Ascomycota</taxon>
        <taxon>Pezizomycotina</taxon>
        <taxon>Eurotiomycetes</taxon>
        <taxon>Eurotiomycetidae</taxon>
        <taxon>Eurotiales</taxon>
        <taxon>Aspergillaceae</taxon>
        <taxon>Aspergillus</taxon>
        <taxon>Aspergillus subgen. Circumdati</taxon>
    </lineage>
</organism>
<keyword evidence="3" id="KW-1185">Reference proteome</keyword>
<gene>
    <name evidence="2" type="ORF">FE257_004365</name>
</gene>
<feature type="compositionally biased region" description="Polar residues" evidence="1">
    <location>
        <begin position="284"/>
        <end position="336"/>
    </location>
</feature>
<name>A0AAD4CAQ5_ASPNN</name>
<reference evidence="2" key="2">
    <citation type="submission" date="2020-02" db="EMBL/GenBank/DDBJ databases">
        <authorList>
            <person name="Gilchrist C.L.M."/>
            <person name="Chooi Y.-H."/>
        </authorList>
    </citation>
    <scope>NUCLEOTIDE SEQUENCE</scope>
    <source>
        <strain evidence="2">MST-FP2251</strain>
    </source>
</reference>
<accession>A0AAD4CAQ5</accession>
<evidence type="ECO:0000313" key="3">
    <source>
        <dbReference type="Proteomes" id="UP001194746"/>
    </source>
</evidence>
<feature type="compositionally biased region" description="Polar residues" evidence="1">
    <location>
        <begin position="211"/>
        <end position="226"/>
    </location>
</feature>
<dbReference type="AlphaFoldDB" id="A0AAD4CAQ5"/>
<comment type="caution">
    <text evidence="2">The sequence shown here is derived from an EMBL/GenBank/DDBJ whole genome shotgun (WGS) entry which is preliminary data.</text>
</comment>
<feature type="compositionally biased region" description="Basic and acidic residues" evidence="1">
    <location>
        <begin position="92"/>
        <end position="101"/>
    </location>
</feature>
<feature type="compositionally biased region" description="Acidic residues" evidence="1">
    <location>
        <begin position="69"/>
        <end position="81"/>
    </location>
</feature>
<sequence>MARSKDPFARNSPLPSTHQKITGGSESVLSSSRNAHSIHPKIPSVGNPATSIRNDTPVLVRSTSRLFDPEEEEEEGEEEEEALKTSTSSSRKAGDCRDHNITTHNRLLYGHPRSSSRQSTVKPTQGPSSGGTNSSPPKVQRTPRSKTPRMTLSGTIPREDSSSLSIDVSQPSFERDGLGIYTTNEREEQQNDLVTSQAARKNFPPVHRRSTSGTSQFSTESCSSMSKPGPQYVHPMRQAPRGYTPPPGQSHQTSIFESDDSAKAEAEGEFLAQSGSEALHPSARASSGQTPRLSLQIQDSSFTRLPGTSQTNIAGRSSFSYSRDNGSTLDTGSPMSRPSLDFVFRSKTRTSMDPVSRAATVQAARQAFEEKEAAKAKKFEEQQMKAEQRQIKRKEKQNWRTSLRGDEAQQAMWEEAPLEKPSTQGTHATLTTPQPEPKSEPWRSQPKNTWMHFLTWLRTRIFKLRRKVKNIPG</sequence>
<feature type="compositionally biased region" description="Polar residues" evidence="1">
    <location>
        <begin position="421"/>
        <end position="433"/>
    </location>
</feature>
<reference evidence="2" key="1">
    <citation type="journal article" date="2019" name="Beilstein J. Org. Chem.">
        <title>Nanangenines: drimane sesquiterpenoids as the dominant metabolite cohort of a novel Australian fungus, Aspergillus nanangensis.</title>
        <authorList>
            <person name="Lacey H.J."/>
            <person name="Gilchrist C.L.M."/>
            <person name="Crombie A."/>
            <person name="Kalaitzis J.A."/>
            <person name="Vuong D."/>
            <person name="Rutledge P.J."/>
            <person name="Turner P."/>
            <person name="Pitt J.I."/>
            <person name="Lacey E."/>
            <person name="Chooi Y.H."/>
            <person name="Piggott A.M."/>
        </authorList>
    </citation>
    <scope>NUCLEOTIDE SEQUENCE</scope>
    <source>
        <strain evidence="2">MST-FP2251</strain>
    </source>
</reference>
<evidence type="ECO:0000256" key="1">
    <source>
        <dbReference type="SAM" id="MobiDB-lite"/>
    </source>
</evidence>
<proteinExistence type="predicted"/>
<feature type="region of interest" description="Disordered" evidence="1">
    <location>
        <begin position="1"/>
        <end position="339"/>
    </location>
</feature>
<feature type="compositionally biased region" description="Polar residues" evidence="1">
    <location>
        <begin position="113"/>
        <end position="122"/>
    </location>
</feature>
<feature type="region of interest" description="Disordered" evidence="1">
    <location>
        <begin position="387"/>
        <end position="446"/>
    </location>
</feature>
<feature type="compositionally biased region" description="Low complexity" evidence="1">
    <location>
        <begin position="123"/>
        <end position="137"/>
    </location>
</feature>
<feature type="compositionally biased region" description="Polar residues" evidence="1">
    <location>
        <begin position="13"/>
        <end position="35"/>
    </location>
</feature>